<dbReference type="OrthoDB" id="3543412at2"/>
<gene>
    <name evidence="2" type="ORF">ETU37_03480</name>
</gene>
<dbReference type="Proteomes" id="UP000291189">
    <property type="component" value="Unassembled WGS sequence"/>
</dbReference>
<organism evidence="2 3">
    <name type="scientific">Nocardioides iriomotensis</name>
    <dbReference type="NCBI Taxonomy" id="715784"/>
    <lineage>
        <taxon>Bacteria</taxon>
        <taxon>Bacillati</taxon>
        <taxon>Actinomycetota</taxon>
        <taxon>Actinomycetes</taxon>
        <taxon>Propionibacteriales</taxon>
        <taxon>Nocardioidaceae</taxon>
        <taxon>Nocardioides</taxon>
    </lineage>
</organism>
<sequence length="115" mass="13271">MAETHSPHQRSGHAIYDELAKTDEFRTLRSRYRGFAIPATAAFLAWYFLYVLMSTFAEDFMAIKVVGNINVALVFGLLQFASTFLIAFLYSRYANKNFDPIASELQARYDREVQR</sequence>
<dbReference type="PANTHER" id="PTHR38441">
    <property type="entry name" value="INTEGRAL MEMBRANE PROTEIN-RELATED"/>
    <property type="match status" value="1"/>
</dbReference>
<dbReference type="PANTHER" id="PTHR38441:SF1">
    <property type="entry name" value="MEMBRANE PROTEIN"/>
    <property type="match status" value="1"/>
</dbReference>
<keyword evidence="1" id="KW-0472">Membrane</keyword>
<feature type="transmembrane region" description="Helical" evidence="1">
    <location>
        <begin position="69"/>
        <end position="90"/>
    </location>
</feature>
<dbReference type="Pfam" id="PF04341">
    <property type="entry name" value="DUF485"/>
    <property type="match status" value="1"/>
</dbReference>
<accession>A0A4Q5J7C1</accession>
<name>A0A4Q5J7C1_9ACTN</name>
<dbReference type="AlphaFoldDB" id="A0A4Q5J7C1"/>
<keyword evidence="1" id="KW-1133">Transmembrane helix</keyword>
<evidence type="ECO:0000256" key="1">
    <source>
        <dbReference type="SAM" id="Phobius"/>
    </source>
</evidence>
<protein>
    <submittedName>
        <fullName evidence="2">DUF485 domain-containing protein</fullName>
    </submittedName>
</protein>
<comment type="caution">
    <text evidence="2">The sequence shown here is derived from an EMBL/GenBank/DDBJ whole genome shotgun (WGS) entry which is preliminary data.</text>
</comment>
<evidence type="ECO:0000313" key="3">
    <source>
        <dbReference type="Proteomes" id="UP000291189"/>
    </source>
</evidence>
<proteinExistence type="predicted"/>
<reference evidence="2 3" key="1">
    <citation type="submission" date="2019-01" db="EMBL/GenBank/DDBJ databases">
        <title>Nocardioides guangzhouensis sp. nov., an actinobacterium isolated from soil.</title>
        <authorList>
            <person name="Fu Y."/>
            <person name="Cai Y."/>
            <person name="Lin Z."/>
            <person name="Chen P."/>
        </authorList>
    </citation>
    <scope>NUCLEOTIDE SEQUENCE [LARGE SCALE GENOMIC DNA]</scope>
    <source>
        <strain evidence="2 3">NBRC 105384</strain>
    </source>
</reference>
<keyword evidence="3" id="KW-1185">Reference proteome</keyword>
<dbReference type="InterPro" id="IPR007436">
    <property type="entry name" value="DUF485"/>
</dbReference>
<feature type="transmembrane region" description="Helical" evidence="1">
    <location>
        <begin position="35"/>
        <end position="57"/>
    </location>
</feature>
<dbReference type="EMBL" id="SDPU01000010">
    <property type="protein sequence ID" value="RYU14587.1"/>
    <property type="molecule type" value="Genomic_DNA"/>
</dbReference>
<evidence type="ECO:0000313" key="2">
    <source>
        <dbReference type="EMBL" id="RYU14587.1"/>
    </source>
</evidence>
<dbReference type="RefSeq" id="WP_129985471.1">
    <property type="nucleotide sequence ID" value="NZ_SDPU01000010.1"/>
</dbReference>
<keyword evidence="1" id="KW-0812">Transmembrane</keyword>